<feature type="signal peptide" evidence="2">
    <location>
        <begin position="1"/>
        <end position="24"/>
    </location>
</feature>
<keyword evidence="2" id="KW-0732">Signal</keyword>
<protein>
    <recommendedName>
        <fullName evidence="5">DUF1565 domain-containing protein</fullName>
    </recommendedName>
</protein>
<reference evidence="3 4" key="1">
    <citation type="submission" date="2019-04" db="EMBL/GenBank/DDBJ databases">
        <authorList>
            <person name="Van Vliet M D."/>
        </authorList>
    </citation>
    <scope>NUCLEOTIDE SEQUENCE [LARGE SCALE GENOMIC DNA]</scope>
    <source>
        <strain evidence="3 4">F1</strain>
    </source>
</reference>
<dbReference type="AlphaFoldDB" id="A0A6C2U8T5"/>
<feature type="compositionally biased region" description="Gly residues" evidence="1">
    <location>
        <begin position="281"/>
        <end position="316"/>
    </location>
</feature>
<feature type="region of interest" description="Disordered" evidence="1">
    <location>
        <begin position="248"/>
        <end position="317"/>
    </location>
</feature>
<dbReference type="Proteomes" id="UP000366872">
    <property type="component" value="Unassembled WGS sequence"/>
</dbReference>
<organism evidence="3 4">
    <name type="scientific">Pontiella desulfatans</name>
    <dbReference type="NCBI Taxonomy" id="2750659"/>
    <lineage>
        <taxon>Bacteria</taxon>
        <taxon>Pseudomonadati</taxon>
        <taxon>Kiritimatiellota</taxon>
        <taxon>Kiritimatiellia</taxon>
        <taxon>Kiritimatiellales</taxon>
        <taxon>Pontiellaceae</taxon>
        <taxon>Pontiella</taxon>
    </lineage>
</organism>
<evidence type="ECO:0000256" key="1">
    <source>
        <dbReference type="SAM" id="MobiDB-lite"/>
    </source>
</evidence>
<sequence>MKMMKAFGFTVALILGAAASLSHADKVYTTHTGGSGNISDGTTATNAVTLTTALAIANADPARRHIVLLGGAYNGLPRLEITANDVMLDGGYEDVGGVWRKSYEPSVLNIVSSDEAYSSSIAHRRGIVAANRTGLLLQDLTINLSGPTGTSGSGEGKSAYGIYLDGCSNYAVRRVGISTGNATSGNVGRYGLSGNTGNTGSSGGAGSNASGAANGGNGGYGGLGGVGSKYWSGGGAADASAWGEDGQFGGCGGEGARDDVGQTSWHGNRGGANRTNDRAGPGSGSGGTYGLGGKGEDGGNGGNGGVGSSGGTGSSGSAGVATYSSGFFVPGNGSHGSGGAAGKGGRRWWRRLAQRWAFGGR</sequence>
<gene>
    <name evidence="3" type="ORF">PDESU_04500</name>
</gene>
<dbReference type="RefSeq" id="WP_136081475.1">
    <property type="nucleotide sequence ID" value="NZ_CAAHFG010000003.1"/>
</dbReference>
<evidence type="ECO:0008006" key="5">
    <source>
        <dbReference type="Google" id="ProtNLM"/>
    </source>
</evidence>
<proteinExistence type="predicted"/>
<evidence type="ECO:0000313" key="3">
    <source>
        <dbReference type="EMBL" id="VGO15911.1"/>
    </source>
</evidence>
<name>A0A6C2U8T5_PONDE</name>
<accession>A0A6C2U8T5</accession>
<feature type="chain" id="PRO_5025666204" description="DUF1565 domain-containing protein" evidence="2">
    <location>
        <begin position="25"/>
        <end position="361"/>
    </location>
</feature>
<evidence type="ECO:0000313" key="4">
    <source>
        <dbReference type="Proteomes" id="UP000366872"/>
    </source>
</evidence>
<evidence type="ECO:0000256" key="2">
    <source>
        <dbReference type="SAM" id="SignalP"/>
    </source>
</evidence>
<keyword evidence="4" id="KW-1185">Reference proteome</keyword>
<dbReference type="EMBL" id="CAAHFG010000003">
    <property type="protein sequence ID" value="VGO15911.1"/>
    <property type="molecule type" value="Genomic_DNA"/>
</dbReference>